<dbReference type="Proteomes" id="UP000199025">
    <property type="component" value="Unassembled WGS sequence"/>
</dbReference>
<dbReference type="STRING" id="115433.SAMN05421835_102321"/>
<evidence type="ECO:0000313" key="2">
    <source>
        <dbReference type="EMBL" id="SFI95990.1"/>
    </source>
</evidence>
<keyword evidence="1" id="KW-0812">Transmembrane</keyword>
<keyword evidence="1" id="KW-1133">Transmembrane helix</keyword>
<evidence type="ECO:0000256" key="1">
    <source>
        <dbReference type="SAM" id="Phobius"/>
    </source>
</evidence>
<feature type="transmembrane region" description="Helical" evidence="1">
    <location>
        <begin position="48"/>
        <end position="69"/>
    </location>
</feature>
<dbReference type="RefSeq" id="WP_143249799.1">
    <property type="nucleotide sequence ID" value="NZ_FORP01000002.1"/>
</dbReference>
<accession>A0A1I3MGS0</accession>
<keyword evidence="3" id="KW-1185">Reference proteome</keyword>
<protein>
    <recommendedName>
        <fullName evidence="4">Intracellular septation protein A</fullName>
    </recommendedName>
</protein>
<evidence type="ECO:0008006" key="4">
    <source>
        <dbReference type="Google" id="ProtNLM"/>
    </source>
</evidence>
<dbReference type="EMBL" id="FORP01000002">
    <property type="protein sequence ID" value="SFI95990.1"/>
    <property type="molecule type" value="Genomic_DNA"/>
</dbReference>
<gene>
    <name evidence="2" type="ORF">SAMN05421835_102321</name>
</gene>
<sequence>MMRLYPPRHPDAPGRVPLPRRLRQGAVLAVDLAAPIAAYYVLRAAGASVYVALLVSAVLPAVSTGVQLLRGRRLDQLGLFMAVMTLLSAGVAAISGDDRFLLAKDGWLTTVTGLWMLATTRAHRPFVYHFARVLLEGRVGPGGERWDSLWERLPDFRHVWRVANVIWGTATLLDAGVRVAMAYTLPVNLVPALNGLQYGVLFVVLQVATNIYYFRVGLFNPRSALYRAEAG</sequence>
<feature type="transmembrane region" description="Helical" evidence="1">
    <location>
        <begin position="76"/>
        <end position="94"/>
    </location>
</feature>
<feature type="transmembrane region" description="Helical" evidence="1">
    <location>
        <begin position="195"/>
        <end position="214"/>
    </location>
</feature>
<proteinExistence type="predicted"/>
<feature type="transmembrane region" description="Helical" evidence="1">
    <location>
        <begin position="162"/>
        <end position="183"/>
    </location>
</feature>
<name>A0A1I3MGS0_9PSEU</name>
<reference evidence="2 3" key="1">
    <citation type="submission" date="2016-10" db="EMBL/GenBank/DDBJ databases">
        <authorList>
            <person name="de Groot N.N."/>
        </authorList>
    </citation>
    <scope>NUCLEOTIDE SEQUENCE [LARGE SCALE GENOMIC DNA]</scope>
    <source>
        <strain evidence="2 3">DSM 44468</strain>
    </source>
</reference>
<dbReference type="AlphaFoldDB" id="A0A1I3MGS0"/>
<dbReference type="OrthoDB" id="3781030at2"/>
<dbReference type="NCBIfam" id="NF041646">
    <property type="entry name" value="VC0807_fam"/>
    <property type="match status" value="1"/>
</dbReference>
<evidence type="ECO:0000313" key="3">
    <source>
        <dbReference type="Proteomes" id="UP000199025"/>
    </source>
</evidence>
<organism evidence="2 3">
    <name type="scientific">Amycolatopsis sacchari</name>
    <dbReference type="NCBI Taxonomy" id="115433"/>
    <lineage>
        <taxon>Bacteria</taxon>
        <taxon>Bacillati</taxon>
        <taxon>Actinomycetota</taxon>
        <taxon>Actinomycetes</taxon>
        <taxon>Pseudonocardiales</taxon>
        <taxon>Pseudonocardiaceae</taxon>
        <taxon>Amycolatopsis</taxon>
    </lineage>
</organism>
<keyword evidence="1" id="KW-0472">Membrane</keyword>